<dbReference type="AlphaFoldDB" id="A0A538SMV9"/>
<keyword evidence="5 9" id="KW-1133">Transmembrane helix</keyword>
<accession>A0A538SMV9</accession>
<evidence type="ECO:0000313" key="11">
    <source>
        <dbReference type="Proteomes" id="UP000320184"/>
    </source>
</evidence>
<comment type="subcellular location">
    <subcellularLocation>
        <location evidence="1">Cell membrane</location>
        <topology evidence="1">Multi-pass membrane protein</topology>
    </subcellularLocation>
</comment>
<comment type="similarity">
    <text evidence="7">Belongs to the glycosyltransferase 87 family.</text>
</comment>
<feature type="transmembrane region" description="Helical" evidence="9">
    <location>
        <begin position="227"/>
        <end position="245"/>
    </location>
</feature>
<feature type="transmembrane region" description="Helical" evidence="9">
    <location>
        <begin position="329"/>
        <end position="345"/>
    </location>
</feature>
<keyword evidence="4 9" id="KW-0812">Transmembrane</keyword>
<protein>
    <submittedName>
        <fullName evidence="10">DUF2029 domain-containing protein</fullName>
    </submittedName>
</protein>
<feature type="region of interest" description="Disordered" evidence="8">
    <location>
        <begin position="1"/>
        <end position="20"/>
    </location>
</feature>
<feature type="transmembrane region" description="Helical" evidence="9">
    <location>
        <begin position="373"/>
        <end position="393"/>
    </location>
</feature>
<evidence type="ECO:0000256" key="1">
    <source>
        <dbReference type="ARBA" id="ARBA00004651"/>
    </source>
</evidence>
<reference evidence="10 11" key="1">
    <citation type="journal article" date="2019" name="Nat. Microbiol.">
        <title>Mediterranean grassland soil C-N compound turnover is dependent on rainfall and depth, and is mediated by genomically divergent microorganisms.</title>
        <authorList>
            <person name="Diamond S."/>
            <person name="Andeer P.F."/>
            <person name="Li Z."/>
            <person name="Crits-Christoph A."/>
            <person name="Burstein D."/>
            <person name="Anantharaman K."/>
            <person name="Lane K.R."/>
            <person name="Thomas B.C."/>
            <person name="Pan C."/>
            <person name="Northen T.R."/>
            <person name="Banfield J.F."/>
        </authorList>
    </citation>
    <scope>NUCLEOTIDE SEQUENCE [LARGE SCALE GENOMIC DNA]</scope>
    <source>
        <strain evidence="10">WS_3</strain>
    </source>
</reference>
<dbReference type="EMBL" id="VBOT01000029">
    <property type="protein sequence ID" value="TMQ52708.1"/>
    <property type="molecule type" value="Genomic_DNA"/>
</dbReference>
<keyword evidence="2" id="KW-1003">Cell membrane</keyword>
<evidence type="ECO:0000256" key="8">
    <source>
        <dbReference type="SAM" id="MobiDB-lite"/>
    </source>
</evidence>
<sequence>MSLAREFAPEPEPGPHAVPRRRAGPSRVWVLLLLTHAALLGLMLSRRLDFLFNDAMHRVGPASDFATYYVAGHNWLEGRSIYRGGYGFGYRYHPLFAMTAGAGLCHLPIRAAFALWVVLHELLLLGDLWALRILIPDGLRRRAFAALMLLFSPYYLEVYMGNASFVAASLLLFAFCLDRQRGPVLQASRTADSRRDWALVLLFVASIVVKPVGVVFLPLLLMRGRAAAALGIGAAAAALAVPYFFRHPLDLGLFLTANLEGRAQGWVVHAGNQGLQGLLAAILTRASGISTAELSSLSQLPAAARALLVASQAAVAVLALRASWRARERLGVGVFLGSCIYLLAFGEVWEHSYSILVLGLAFLWASDFVPPRLLLGCSIGLALPTAFALYDVALPPGGNDPEHHWSLLVSVLHHATKPLFLAPLFAACVIRAERISGRRLPSG</sequence>
<dbReference type="GO" id="GO:0005886">
    <property type="term" value="C:plasma membrane"/>
    <property type="evidence" value="ECO:0007669"/>
    <property type="project" value="UniProtKB-SubCell"/>
</dbReference>
<evidence type="ECO:0000313" key="10">
    <source>
        <dbReference type="EMBL" id="TMQ52708.1"/>
    </source>
</evidence>
<organism evidence="10 11">
    <name type="scientific">Eiseniibacteriota bacterium</name>
    <dbReference type="NCBI Taxonomy" id="2212470"/>
    <lineage>
        <taxon>Bacteria</taxon>
        <taxon>Candidatus Eiseniibacteriota</taxon>
    </lineage>
</organism>
<keyword evidence="6 9" id="KW-0472">Membrane</keyword>
<dbReference type="Pfam" id="PF09594">
    <property type="entry name" value="GT87"/>
    <property type="match status" value="1"/>
</dbReference>
<dbReference type="GO" id="GO:0016758">
    <property type="term" value="F:hexosyltransferase activity"/>
    <property type="evidence" value="ECO:0007669"/>
    <property type="project" value="InterPro"/>
</dbReference>
<comment type="caution">
    <text evidence="10">The sequence shown here is derived from an EMBL/GenBank/DDBJ whole genome shotgun (WGS) entry which is preliminary data.</text>
</comment>
<evidence type="ECO:0000256" key="9">
    <source>
        <dbReference type="SAM" id="Phobius"/>
    </source>
</evidence>
<evidence type="ECO:0000256" key="2">
    <source>
        <dbReference type="ARBA" id="ARBA00022475"/>
    </source>
</evidence>
<dbReference type="InterPro" id="IPR018584">
    <property type="entry name" value="GT87"/>
</dbReference>
<feature type="transmembrane region" description="Helical" evidence="9">
    <location>
        <begin position="156"/>
        <end position="177"/>
    </location>
</feature>
<feature type="transmembrane region" description="Helical" evidence="9">
    <location>
        <begin position="197"/>
        <end position="220"/>
    </location>
</feature>
<evidence type="ECO:0000256" key="5">
    <source>
        <dbReference type="ARBA" id="ARBA00022989"/>
    </source>
</evidence>
<feature type="transmembrane region" description="Helical" evidence="9">
    <location>
        <begin position="302"/>
        <end position="322"/>
    </location>
</feature>
<gene>
    <name evidence="10" type="ORF">E6K73_02425</name>
</gene>
<evidence type="ECO:0000256" key="7">
    <source>
        <dbReference type="ARBA" id="ARBA00024033"/>
    </source>
</evidence>
<feature type="transmembrane region" description="Helical" evidence="9">
    <location>
        <begin position="28"/>
        <end position="45"/>
    </location>
</feature>
<evidence type="ECO:0000256" key="4">
    <source>
        <dbReference type="ARBA" id="ARBA00022692"/>
    </source>
</evidence>
<keyword evidence="3" id="KW-0808">Transferase</keyword>
<dbReference type="Proteomes" id="UP000320184">
    <property type="component" value="Unassembled WGS sequence"/>
</dbReference>
<feature type="transmembrane region" description="Helical" evidence="9">
    <location>
        <begin position="113"/>
        <end position="135"/>
    </location>
</feature>
<name>A0A538SMV9_UNCEI</name>
<evidence type="ECO:0000256" key="6">
    <source>
        <dbReference type="ARBA" id="ARBA00023136"/>
    </source>
</evidence>
<evidence type="ECO:0000256" key="3">
    <source>
        <dbReference type="ARBA" id="ARBA00022679"/>
    </source>
</evidence>
<proteinExistence type="inferred from homology"/>